<dbReference type="EMBL" id="MHKO01000049">
    <property type="protein sequence ID" value="OGY91304.1"/>
    <property type="molecule type" value="Genomic_DNA"/>
</dbReference>
<dbReference type="PROSITE" id="PS50280">
    <property type="entry name" value="SET"/>
    <property type="match status" value="1"/>
</dbReference>
<name>A0A1G2BQ88_9BACT</name>
<dbReference type="PANTHER" id="PTHR12350">
    <property type="entry name" value="HISTONE-LYSINE N-METHYLTRANSFERASE-RELATED"/>
    <property type="match status" value="1"/>
</dbReference>
<gene>
    <name evidence="2" type="ORF">A3H70_03135</name>
</gene>
<evidence type="ECO:0000313" key="3">
    <source>
        <dbReference type="Proteomes" id="UP000178109"/>
    </source>
</evidence>
<dbReference type="AlphaFoldDB" id="A0A1G2BQ88"/>
<proteinExistence type="predicted"/>
<dbReference type="InterPro" id="IPR046341">
    <property type="entry name" value="SET_dom_sf"/>
</dbReference>
<comment type="caution">
    <text evidence="2">The sequence shown here is derived from an EMBL/GenBank/DDBJ whole genome shotgun (WGS) entry which is preliminary data.</text>
</comment>
<sequence>MTNNVIVKKSNIQGKGVFANKDFRPGDVILEIDDSHVVKDSDKLTKRQYAFDLDYLENGKVVHMQAPEKRINHSCHPNAYTKTARGIRKVYAMRDITKGDEITFDYAINGHNDGTFACHCKSKKCRKIYQGNFFKLPKAIQRKYLPYLEDWFKKQFRKEIKGLTF</sequence>
<dbReference type="STRING" id="1798553.A3H70_03135"/>
<protein>
    <recommendedName>
        <fullName evidence="1">SET domain-containing protein</fullName>
    </recommendedName>
</protein>
<dbReference type="SUPFAM" id="SSF82199">
    <property type="entry name" value="SET domain"/>
    <property type="match status" value="1"/>
</dbReference>
<dbReference type="InterPro" id="IPR053201">
    <property type="entry name" value="Flavunoidine_N-MTase"/>
</dbReference>
<dbReference type="PANTHER" id="PTHR12350:SF19">
    <property type="entry name" value="SET DOMAIN-CONTAINING PROTEIN"/>
    <property type="match status" value="1"/>
</dbReference>
<dbReference type="Proteomes" id="UP000178109">
    <property type="component" value="Unassembled WGS sequence"/>
</dbReference>
<feature type="domain" description="SET" evidence="1">
    <location>
        <begin position="3"/>
        <end position="107"/>
    </location>
</feature>
<dbReference type="InterPro" id="IPR001214">
    <property type="entry name" value="SET_dom"/>
</dbReference>
<evidence type="ECO:0000259" key="1">
    <source>
        <dbReference type="PROSITE" id="PS50280"/>
    </source>
</evidence>
<dbReference type="SMART" id="SM00317">
    <property type="entry name" value="SET"/>
    <property type="match status" value="1"/>
</dbReference>
<evidence type="ECO:0000313" key="2">
    <source>
        <dbReference type="EMBL" id="OGY91304.1"/>
    </source>
</evidence>
<organism evidence="2 3">
    <name type="scientific">Candidatus Komeilibacteria bacterium RIFCSPLOWO2_02_FULL_48_11</name>
    <dbReference type="NCBI Taxonomy" id="1798553"/>
    <lineage>
        <taxon>Bacteria</taxon>
        <taxon>Candidatus Komeiliibacteriota</taxon>
    </lineage>
</organism>
<dbReference type="Pfam" id="PF00856">
    <property type="entry name" value="SET"/>
    <property type="match status" value="1"/>
</dbReference>
<accession>A0A1G2BQ88</accession>
<dbReference type="Gene3D" id="2.170.270.10">
    <property type="entry name" value="SET domain"/>
    <property type="match status" value="1"/>
</dbReference>
<reference evidence="2 3" key="1">
    <citation type="journal article" date="2016" name="Nat. Commun.">
        <title>Thousands of microbial genomes shed light on interconnected biogeochemical processes in an aquifer system.</title>
        <authorList>
            <person name="Anantharaman K."/>
            <person name="Brown C.T."/>
            <person name="Hug L.A."/>
            <person name="Sharon I."/>
            <person name="Castelle C.J."/>
            <person name="Probst A.J."/>
            <person name="Thomas B.C."/>
            <person name="Singh A."/>
            <person name="Wilkins M.J."/>
            <person name="Karaoz U."/>
            <person name="Brodie E.L."/>
            <person name="Williams K.H."/>
            <person name="Hubbard S.S."/>
            <person name="Banfield J.F."/>
        </authorList>
    </citation>
    <scope>NUCLEOTIDE SEQUENCE [LARGE SCALE GENOMIC DNA]</scope>
</reference>